<name>A0A4R4SKR9_9ACTN</name>
<dbReference type="SUPFAM" id="SSF53335">
    <property type="entry name" value="S-adenosyl-L-methionine-dependent methyltransferases"/>
    <property type="match status" value="1"/>
</dbReference>
<dbReference type="RefSeq" id="WP_132822129.1">
    <property type="nucleotide sequence ID" value="NZ_SMKI01000679.1"/>
</dbReference>
<evidence type="ECO:0000313" key="2">
    <source>
        <dbReference type="EMBL" id="TDC62143.1"/>
    </source>
</evidence>
<gene>
    <name evidence="2" type="ORF">E1283_34595</name>
</gene>
<dbReference type="PANTHER" id="PTHR34203">
    <property type="entry name" value="METHYLTRANSFERASE, FKBM FAMILY PROTEIN"/>
    <property type="match status" value="1"/>
</dbReference>
<dbReference type="OrthoDB" id="5679686at2"/>
<keyword evidence="2" id="KW-0808">Transferase</keyword>
<accession>A0A4R4SKR9</accession>
<dbReference type="InterPro" id="IPR052514">
    <property type="entry name" value="SAM-dependent_MTase"/>
</dbReference>
<keyword evidence="2" id="KW-0489">Methyltransferase</keyword>
<comment type="caution">
    <text evidence="2">The sequence shown here is derived from an EMBL/GenBank/DDBJ whole genome shotgun (WGS) entry which is preliminary data.</text>
</comment>
<dbReference type="PANTHER" id="PTHR34203:SF15">
    <property type="entry name" value="SLL1173 PROTEIN"/>
    <property type="match status" value="1"/>
</dbReference>
<dbReference type="AlphaFoldDB" id="A0A4R4SKR9"/>
<organism evidence="2 3">
    <name type="scientific">Streptomyces hainanensis</name>
    <dbReference type="NCBI Taxonomy" id="402648"/>
    <lineage>
        <taxon>Bacteria</taxon>
        <taxon>Bacillati</taxon>
        <taxon>Actinomycetota</taxon>
        <taxon>Actinomycetes</taxon>
        <taxon>Kitasatosporales</taxon>
        <taxon>Streptomycetaceae</taxon>
        <taxon>Streptomyces</taxon>
    </lineage>
</organism>
<evidence type="ECO:0000313" key="3">
    <source>
        <dbReference type="Proteomes" id="UP000295345"/>
    </source>
</evidence>
<protein>
    <submittedName>
        <fullName evidence="2">FkbM family methyltransferase</fullName>
    </submittedName>
</protein>
<dbReference type="GO" id="GO:0008168">
    <property type="term" value="F:methyltransferase activity"/>
    <property type="evidence" value="ECO:0007669"/>
    <property type="project" value="UniProtKB-KW"/>
</dbReference>
<reference evidence="2 3" key="1">
    <citation type="submission" date="2019-03" db="EMBL/GenBank/DDBJ databases">
        <title>Draft genome sequences of novel Actinobacteria.</title>
        <authorList>
            <person name="Sahin N."/>
            <person name="Ay H."/>
            <person name="Saygin H."/>
        </authorList>
    </citation>
    <scope>NUCLEOTIDE SEQUENCE [LARGE SCALE GENOMIC DNA]</scope>
    <source>
        <strain evidence="2 3">DSM 41900</strain>
    </source>
</reference>
<evidence type="ECO:0000259" key="1">
    <source>
        <dbReference type="Pfam" id="PF05050"/>
    </source>
</evidence>
<dbReference type="InterPro" id="IPR029063">
    <property type="entry name" value="SAM-dependent_MTases_sf"/>
</dbReference>
<dbReference type="InterPro" id="IPR006342">
    <property type="entry name" value="FkbM_mtfrase"/>
</dbReference>
<dbReference type="Pfam" id="PF05050">
    <property type="entry name" value="Methyltransf_21"/>
    <property type="match status" value="1"/>
</dbReference>
<dbReference type="EMBL" id="SMKI01000679">
    <property type="protein sequence ID" value="TDC62143.1"/>
    <property type="molecule type" value="Genomic_DNA"/>
</dbReference>
<dbReference type="NCBIfam" id="TIGR01444">
    <property type="entry name" value="fkbM_fam"/>
    <property type="match status" value="1"/>
</dbReference>
<proteinExistence type="predicted"/>
<sequence length="296" mass="32281">MPKLSDAFARSVVTPLRGLAFRSAAAITPVIVAERDNIRYYLNTHDREICRKIFTTGSFERTAMDAAFRAMSQLNGEKFDLAGKTFLDLGANIGSATLLALLRYDARTALAVEPDPENFVLLQNNLLANGIQERVTAVRRALSDRPGEVLLALSEKNRGNNILTRDPHGLPAEWARTIAVQAVRLDDLLAAEGVEPGDIGMCWIDVEGYEAHLLRGAGSLLAAEVPTVAEFWPYGLELSGGYDELCAAVRAHYTAFVDLRRPFDEAGAPITRPAGSLGDLRAVYQGRECTELLLVP</sequence>
<dbReference type="Gene3D" id="3.40.50.150">
    <property type="entry name" value="Vaccinia Virus protein VP39"/>
    <property type="match status" value="1"/>
</dbReference>
<feature type="domain" description="Methyltransferase FkbM" evidence="1">
    <location>
        <begin position="88"/>
        <end position="227"/>
    </location>
</feature>
<dbReference type="Proteomes" id="UP000295345">
    <property type="component" value="Unassembled WGS sequence"/>
</dbReference>
<dbReference type="GO" id="GO:0032259">
    <property type="term" value="P:methylation"/>
    <property type="evidence" value="ECO:0007669"/>
    <property type="project" value="UniProtKB-KW"/>
</dbReference>
<keyword evidence="3" id="KW-1185">Reference proteome</keyword>